<keyword evidence="2" id="KW-0238">DNA-binding</keyword>
<protein>
    <submittedName>
        <fullName evidence="6">Crp/Fnr family transcriptional regulator</fullName>
    </submittedName>
</protein>
<dbReference type="SUPFAM" id="SSF46785">
    <property type="entry name" value="Winged helix' DNA-binding domain"/>
    <property type="match status" value="1"/>
</dbReference>
<dbReference type="PROSITE" id="PS50042">
    <property type="entry name" value="CNMP_BINDING_3"/>
    <property type="match status" value="1"/>
</dbReference>
<evidence type="ECO:0000259" key="5">
    <source>
        <dbReference type="PROSITE" id="PS51063"/>
    </source>
</evidence>
<dbReference type="InterPro" id="IPR018490">
    <property type="entry name" value="cNMP-bd_dom_sf"/>
</dbReference>
<dbReference type="Proteomes" id="UP001107961">
    <property type="component" value="Unassembled WGS sequence"/>
</dbReference>
<dbReference type="GO" id="GO:0005829">
    <property type="term" value="C:cytosol"/>
    <property type="evidence" value="ECO:0007669"/>
    <property type="project" value="TreeGrafter"/>
</dbReference>
<dbReference type="GO" id="GO:0003700">
    <property type="term" value="F:DNA-binding transcription factor activity"/>
    <property type="evidence" value="ECO:0007669"/>
    <property type="project" value="TreeGrafter"/>
</dbReference>
<evidence type="ECO:0000256" key="1">
    <source>
        <dbReference type="ARBA" id="ARBA00023015"/>
    </source>
</evidence>
<organism evidence="6 7">
    <name type="scientific">Alloalcanivorax xenomutans</name>
    <dbReference type="NCBI Taxonomy" id="1094342"/>
    <lineage>
        <taxon>Bacteria</taxon>
        <taxon>Pseudomonadati</taxon>
        <taxon>Pseudomonadota</taxon>
        <taxon>Gammaproteobacteria</taxon>
        <taxon>Oceanospirillales</taxon>
        <taxon>Alcanivoracaceae</taxon>
        <taxon>Alloalcanivorax</taxon>
    </lineage>
</organism>
<dbReference type="InterPro" id="IPR000595">
    <property type="entry name" value="cNMP-bd_dom"/>
</dbReference>
<dbReference type="SMART" id="SM00100">
    <property type="entry name" value="cNMP"/>
    <property type="match status" value="1"/>
</dbReference>
<dbReference type="InterPro" id="IPR012318">
    <property type="entry name" value="HTH_CRP"/>
</dbReference>
<dbReference type="SMART" id="SM00419">
    <property type="entry name" value="HTH_CRP"/>
    <property type="match status" value="1"/>
</dbReference>
<dbReference type="CDD" id="cd00038">
    <property type="entry name" value="CAP_ED"/>
    <property type="match status" value="1"/>
</dbReference>
<sequence length="250" mass="27934">MSAIIDVLAKAALFSTLDEDALGTLCEEGRTINLDCRGHLFQVGERANAYYLMTSGVMRLYRPGLDGEDKVFQVVGEGDLVAETAMFAEPCIYPLSAEAESPCTLIRLPRHGLLNLVRAQPDFALRLLGEMSHRLYQAVNRLDQLTVTNAGQRVVMYLLELTEWRREHWVVLPVSAKVLARQLNVTPETLSRLLTRFRQSGLISGRGRKWAVVDPPELCRAANLPLPDAQCHCAGSQFFRCCNFSHRSCS</sequence>
<dbReference type="Pfam" id="PF13545">
    <property type="entry name" value="HTH_Crp_2"/>
    <property type="match status" value="1"/>
</dbReference>
<dbReference type="AlphaFoldDB" id="A0A9Q3W9G2"/>
<evidence type="ECO:0000256" key="3">
    <source>
        <dbReference type="ARBA" id="ARBA00023163"/>
    </source>
</evidence>
<keyword evidence="7" id="KW-1185">Reference proteome</keyword>
<comment type="caution">
    <text evidence="6">The sequence shown here is derived from an EMBL/GenBank/DDBJ whole genome shotgun (WGS) entry which is preliminary data.</text>
</comment>
<name>A0A9Q3W9G2_9GAMM</name>
<dbReference type="Pfam" id="PF00027">
    <property type="entry name" value="cNMP_binding"/>
    <property type="match status" value="1"/>
</dbReference>
<evidence type="ECO:0000256" key="2">
    <source>
        <dbReference type="ARBA" id="ARBA00023125"/>
    </source>
</evidence>
<keyword evidence="3" id="KW-0804">Transcription</keyword>
<dbReference type="InterPro" id="IPR014710">
    <property type="entry name" value="RmlC-like_jellyroll"/>
</dbReference>
<dbReference type="SUPFAM" id="SSF51206">
    <property type="entry name" value="cAMP-binding domain-like"/>
    <property type="match status" value="1"/>
</dbReference>
<evidence type="ECO:0000313" key="6">
    <source>
        <dbReference type="EMBL" id="MCE7510832.1"/>
    </source>
</evidence>
<gene>
    <name evidence="6" type="ORF">LZG35_19515</name>
</gene>
<dbReference type="PRINTS" id="PR00034">
    <property type="entry name" value="HTHCRP"/>
</dbReference>
<dbReference type="Gene3D" id="1.10.10.10">
    <property type="entry name" value="Winged helix-like DNA-binding domain superfamily/Winged helix DNA-binding domain"/>
    <property type="match status" value="1"/>
</dbReference>
<dbReference type="PROSITE" id="PS51063">
    <property type="entry name" value="HTH_CRP_2"/>
    <property type="match status" value="1"/>
</dbReference>
<evidence type="ECO:0000259" key="4">
    <source>
        <dbReference type="PROSITE" id="PS50042"/>
    </source>
</evidence>
<accession>A0A9Q3W9G2</accession>
<dbReference type="PANTHER" id="PTHR24567">
    <property type="entry name" value="CRP FAMILY TRANSCRIPTIONAL REGULATORY PROTEIN"/>
    <property type="match status" value="1"/>
</dbReference>
<feature type="domain" description="HTH crp-type" evidence="5">
    <location>
        <begin position="148"/>
        <end position="216"/>
    </location>
</feature>
<dbReference type="InterPro" id="IPR050397">
    <property type="entry name" value="Env_Response_Regulators"/>
</dbReference>
<dbReference type="Gene3D" id="2.60.120.10">
    <property type="entry name" value="Jelly Rolls"/>
    <property type="match status" value="1"/>
</dbReference>
<proteinExistence type="predicted"/>
<reference evidence="6" key="1">
    <citation type="submission" date="2022-01" db="EMBL/GenBank/DDBJ databases">
        <authorList>
            <person name="Karlyshev A.V."/>
            <person name="Jaspars M."/>
        </authorList>
    </citation>
    <scope>NUCLEOTIDE SEQUENCE</scope>
    <source>
        <strain evidence="6">AGSA3-2</strain>
    </source>
</reference>
<evidence type="ECO:0000313" key="7">
    <source>
        <dbReference type="Proteomes" id="UP001107961"/>
    </source>
</evidence>
<dbReference type="PANTHER" id="PTHR24567:SF74">
    <property type="entry name" value="HTH-TYPE TRANSCRIPTIONAL REGULATOR ARCR"/>
    <property type="match status" value="1"/>
</dbReference>
<keyword evidence="1" id="KW-0805">Transcription regulation</keyword>
<dbReference type="InterPro" id="IPR036388">
    <property type="entry name" value="WH-like_DNA-bd_sf"/>
</dbReference>
<feature type="domain" description="Cyclic nucleotide-binding" evidence="4">
    <location>
        <begin position="13"/>
        <end position="134"/>
    </location>
</feature>
<dbReference type="RefSeq" id="WP_233926148.1">
    <property type="nucleotide sequence ID" value="NZ_CP102389.1"/>
</dbReference>
<dbReference type="EMBL" id="JAJVKT010000031">
    <property type="protein sequence ID" value="MCE7510832.1"/>
    <property type="molecule type" value="Genomic_DNA"/>
</dbReference>
<dbReference type="InterPro" id="IPR036390">
    <property type="entry name" value="WH_DNA-bd_sf"/>
</dbReference>
<dbReference type="GO" id="GO:0003677">
    <property type="term" value="F:DNA binding"/>
    <property type="evidence" value="ECO:0007669"/>
    <property type="project" value="UniProtKB-KW"/>
</dbReference>